<dbReference type="EMBL" id="NEWK01000002">
    <property type="protein sequence ID" value="OXB87157.1"/>
    <property type="molecule type" value="Genomic_DNA"/>
</dbReference>
<gene>
    <name evidence="1" type="ORF">B9L19_17270</name>
</gene>
<evidence type="ECO:0000313" key="1">
    <source>
        <dbReference type="EMBL" id="OXB87157.1"/>
    </source>
</evidence>
<evidence type="ECO:0000313" key="2">
    <source>
        <dbReference type="Proteomes" id="UP000198378"/>
    </source>
</evidence>
<comment type="caution">
    <text evidence="1">The sequence shown here is derived from an EMBL/GenBank/DDBJ whole genome shotgun (WGS) entry which is preliminary data.</text>
</comment>
<organism evidence="1 2">
    <name type="scientific">Geobacillus thermocatenulatus</name>
    <dbReference type="NCBI Taxonomy" id="33938"/>
    <lineage>
        <taxon>Bacteria</taxon>
        <taxon>Bacillati</taxon>
        <taxon>Bacillota</taxon>
        <taxon>Bacilli</taxon>
        <taxon>Bacillales</taxon>
        <taxon>Anoxybacillaceae</taxon>
        <taxon>Geobacillus</taxon>
        <taxon>Geobacillus thermoleovorans group</taxon>
    </lineage>
</organism>
<accession>A0A226Q608</accession>
<sequence length="121" mass="14245">MYKVSQFNVPFKRGGIYFLYNSHTGAFVKLSEEYRESIRKINQGRFNEVPDKHLDDLKAAGFVVEKSKDEIGLYKYLINLYRFGNSSFGLTIATTLQCNFRCPYCYEKHEDEYLYTCNMKS</sequence>
<dbReference type="Proteomes" id="UP000198378">
    <property type="component" value="Unassembled WGS sequence"/>
</dbReference>
<protein>
    <submittedName>
        <fullName evidence="1">Uncharacterized protein</fullName>
    </submittedName>
</protein>
<name>A0A226Q608_9BACL</name>
<dbReference type="AlphaFoldDB" id="A0A226Q608"/>
<reference evidence="1 2" key="1">
    <citation type="submission" date="2017-05" db="EMBL/GenBank/DDBJ databases">
        <title>The genome sequence of Geobacillus thermocatenulatus DSM 730.</title>
        <authorList>
            <person name="Ramaloko W.T."/>
            <person name="Koen N."/>
            <person name="Polliack S."/>
            <person name="Aliyu H."/>
            <person name="Lebre P."/>
            <person name="Mohr T."/>
            <person name="Oswald F."/>
            <person name="Zwick M."/>
            <person name="Neumann A."/>
            <person name="Syldatk C."/>
            <person name="Cowan D."/>
            <person name="De Maayer P."/>
        </authorList>
    </citation>
    <scope>NUCLEOTIDE SEQUENCE [LARGE SCALE GENOMIC DNA]</scope>
    <source>
        <strain evidence="1 2">BGSC 93A1</strain>
    </source>
</reference>
<keyword evidence="2" id="KW-1185">Reference proteome</keyword>
<proteinExistence type="predicted"/>
<dbReference type="RefSeq" id="WP_025950323.1">
    <property type="nucleotide sequence ID" value="NZ_CP018058.1"/>
</dbReference>
<dbReference type="KEGG" id="gtm:GT3921_00230"/>